<dbReference type="PANTHER" id="PTHR45228:SF5">
    <property type="entry name" value="CYCLIC DI-GMP PHOSPHODIESTERASE VC_1348-RELATED"/>
    <property type="match status" value="1"/>
</dbReference>
<keyword evidence="1" id="KW-0597">Phosphoprotein</keyword>
<dbReference type="SUPFAM" id="SSF109604">
    <property type="entry name" value="HD-domain/PDEase-like"/>
    <property type="match status" value="1"/>
</dbReference>
<gene>
    <name evidence="4" type="ORF">DFR41_104266</name>
</gene>
<feature type="modified residue" description="4-aspartylphosphate" evidence="1">
    <location>
        <position position="276"/>
    </location>
</feature>
<dbReference type="AlphaFoldDB" id="A0A370FKU8"/>
<dbReference type="GO" id="GO:0003697">
    <property type="term" value="F:single-stranded DNA binding"/>
    <property type="evidence" value="ECO:0007669"/>
    <property type="project" value="InterPro"/>
</dbReference>
<comment type="caution">
    <text evidence="4">The sequence shown here is derived from an EMBL/GenBank/DDBJ whole genome shotgun (WGS) entry which is preliminary data.</text>
</comment>
<feature type="domain" description="HD-GYP" evidence="3">
    <location>
        <begin position="351"/>
        <end position="548"/>
    </location>
</feature>
<evidence type="ECO:0000259" key="2">
    <source>
        <dbReference type="PROSITE" id="PS50110"/>
    </source>
</evidence>
<dbReference type="PANTHER" id="PTHR45228">
    <property type="entry name" value="CYCLIC DI-GMP PHOSPHODIESTERASE TM_0186-RELATED"/>
    <property type="match status" value="1"/>
</dbReference>
<dbReference type="GO" id="GO:0000160">
    <property type="term" value="P:phosphorelay signal transduction system"/>
    <property type="evidence" value="ECO:0007669"/>
    <property type="project" value="InterPro"/>
</dbReference>
<dbReference type="Gene3D" id="3.40.50.2300">
    <property type="match status" value="1"/>
</dbReference>
<dbReference type="InterPro" id="IPR001789">
    <property type="entry name" value="Sig_transdc_resp-reg_receiver"/>
</dbReference>
<evidence type="ECO:0000313" key="5">
    <source>
        <dbReference type="Proteomes" id="UP000255265"/>
    </source>
</evidence>
<dbReference type="InterPro" id="IPR052020">
    <property type="entry name" value="Cyclic_di-GMP/3'3'-cGAMP_PDE"/>
</dbReference>
<dbReference type="GO" id="GO:0008081">
    <property type="term" value="F:phosphoric diester hydrolase activity"/>
    <property type="evidence" value="ECO:0007669"/>
    <property type="project" value="UniProtKB-ARBA"/>
</dbReference>
<dbReference type="SUPFAM" id="SSF52172">
    <property type="entry name" value="CheY-like"/>
    <property type="match status" value="1"/>
</dbReference>
<dbReference type="InterPro" id="IPR003607">
    <property type="entry name" value="HD/PDEase_dom"/>
</dbReference>
<dbReference type="SMART" id="SM00448">
    <property type="entry name" value="REC"/>
    <property type="match status" value="1"/>
</dbReference>
<dbReference type="GO" id="GO:0106300">
    <property type="term" value="P:protein-DNA covalent cross-linking repair"/>
    <property type="evidence" value="ECO:0007669"/>
    <property type="project" value="InterPro"/>
</dbReference>
<proteinExistence type="predicted"/>
<dbReference type="Pfam" id="PF13487">
    <property type="entry name" value="HD_5"/>
    <property type="match status" value="1"/>
</dbReference>
<dbReference type="SMART" id="SM00471">
    <property type="entry name" value="HDc"/>
    <property type="match status" value="1"/>
</dbReference>
<evidence type="ECO:0000313" key="4">
    <source>
        <dbReference type="EMBL" id="RDI25208.1"/>
    </source>
</evidence>
<dbReference type="PROSITE" id="PS50110">
    <property type="entry name" value="RESPONSE_REGULATORY"/>
    <property type="match status" value="1"/>
</dbReference>
<feature type="domain" description="Response regulatory" evidence="2">
    <location>
        <begin position="228"/>
        <end position="343"/>
    </location>
</feature>
<dbReference type="InterPro" id="IPR011006">
    <property type="entry name" value="CheY-like_superfamily"/>
</dbReference>
<dbReference type="PROSITE" id="PS51832">
    <property type="entry name" value="HD_GYP"/>
    <property type="match status" value="1"/>
</dbReference>
<dbReference type="InterPro" id="IPR036590">
    <property type="entry name" value="SRAP-like"/>
</dbReference>
<protein>
    <submittedName>
        <fullName evidence="4">Response regulator RpfG family c-di-GMP phosphodiesterase</fullName>
    </submittedName>
</protein>
<dbReference type="Gene3D" id="3.90.1680.10">
    <property type="entry name" value="SOS response associated peptidase-like"/>
    <property type="match status" value="1"/>
</dbReference>
<organism evidence="4 5">
    <name type="scientific">Pseudacidovorax intermedius</name>
    <dbReference type="NCBI Taxonomy" id="433924"/>
    <lineage>
        <taxon>Bacteria</taxon>
        <taxon>Pseudomonadati</taxon>
        <taxon>Pseudomonadota</taxon>
        <taxon>Betaproteobacteria</taxon>
        <taxon>Burkholderiales</taxon>
        <taxon>Comamonadaceae</taxon>
        <taxon>Pseudacidovorax</taxon>
    </lineage>
</organism>
<dbReference type="InterPro" id="IPR003738">
    <property type="entry name" value="SRAP"/>
</dbReference>
<evidence type="ECO:0000256" key="1">
    <source>
        <dbReference type="PROSITE-ProRule" id="PRU00169"/>
    </source>
</evidence>
<accession>A0A370FKU8</accession>
<dbReference type="CDD" id="cd00077">
    <property type="entry name" value="HDc"/>
    <property type="match status" value="1"/>
</dbReference>
<dbReference type="STRING" id="433924.NS331_16680"/>
<dbReference type="Proteomes" id="UP000255265">
    <property type="component" value="Unassembled WGS sequence"/>
</dbReference>
<dbReference type="Gene3D" id="1.10.3210.10">
    <property type="entry name" value="Hypothetical protein af1432"/>
    <property type="match status" value="1"/>
</dbReference>
<dbReference type="InterPro" id="IPR037522">
    <property type="entry name" value="HD_GYP_dom"/>
</dbReference>
<name>A0A370FKU8_9BURK</name>
<keyword evidence="5" id="KW-1185">Reference proteome</keyword>
<dbReference type="EMBL" id="QQAV01000004">
    <property type="protein sequence ID" value="RDI25208.1"/>
    <property type="molecule type" value="Genomic_DNA"/>
</dbReference>
<reference evidence="4 5" key="1">
    <citation type="submission" date="2018-07" db="EMBL/GenBank/DDBJ databases">
        <title>Genomic Encyclopedia of Type Strains, Phase IV (KMG-IV): sequencing the most valuable type-strain genomes for metagenomic binning, comparative biology and taxonomic classification.</title>
        <authorList>
            <person name="Goeker M."/>
        </authorList>
    </citation>
    <scope>NUCLEOTIDE SEQUENCE [LARGE SCALE GENOMIC DNA]</scope>
    <source>
        <strain evidence="4 5">DSM 21352</strain>
    </source>
</reference>
<dbReference type="SUPFAM" id="SSF143081">
    <property type="entry name" value="BB1717-like"/>
    <property type="match status" value="1"/>
</dbReference>
<dbReference type="Pfam" id="PF02586">
    <property type="entry name" value="SRAP"/>
    <property type="match status" value="1"/>
</dbReference>
<sequence>MPLELPAAYADDVLPGGQGAFIHKQTGAPVVGMGRWGLVTAESRRGGMEAALRLRTALVRDDEVRKSPYATAWTKDQLCVVPVAAIYVQDFRVDPRVPQLARISRRDGHALCIAGLWSSWLDDNGVRQLSFALLTINADDHPLMARYGASGHERRMPALLPRGLVRAWLEARGRERHEFLRPLPAEQLVGEAVAPQAPEMPAPAPAAAPIALPATAGEAPAPRHRRPCLLLVDDEPSNLQVLRLALQADYRLVFATDGRRALQLAREHRPDLILLDIMMPELDGYAVCRVLQEDPATASIPVIFCTARADSQGEALGLEAGAVDYITKPLYPPVVRARVRTHLSLVRAEELRRTQLQIVQRLSRAAEYRDNETGMHVIRMSHYARELALAAGSTQEWADDLLHAAPMHDVGKIGIPDALLRKAGPLDSHEWDVMRRHPLIGAEIIGNDSSEILTMARAIALSHHEKWDGTGYPQGLRGEAIPLEARIVAIADVFDALTSRRPYKEAWTAERALDYIRSESGRHFDPTLVAIFLSIAPRLAEVRQRWPID</sequence>
<dbReference type="Pfam" id="PF00072">
    <property type="entry name" value="Response_reg"/>
    <property type="match status" value="1"/>
</dbReference>
<evidence type="ECO:0000259" key="3">
    <source>
        <dbReference type="PROSITE" id="PS51832"/>
    </source>
</evidence>